<proteinExistence type="predicted"/>
<accession>A0A084GQQ3</accession>
<comment type="caution">
    <text evidence="1">The sequence shown here is derived from an EMBL/GenBank/DDBJ whole genome shotgun (WGS) entry which is preliminary data.</text>
</comment>
<protein>
    <submittedName>
        <fullName evidence="1">CsfB</fullName>
    </submittedName>
</protein>
<reference evidence="1 2" key="1">
    <citation type="journal article" date="2005" name="Int. J. Syst. Evol. Microbiol.">
        <title>Bacillus cibi sp. nov., isolated from jeotgal, a traditional Korean fermented seafood.</title>
        <authorList>
            <person name="Yoon J.H."/>
            <person name="Lee C.H."/>
            <person name="Oh T.K."/>
        </authorList>
    </citation>
    <scope>NUCLEOTIDE SEQUENCE [LARGE SCALE GENOMIC DNA]</scope>
    <source>
        <strain evidence="1 2">DSM 16189</strain>
    </source>
</reference>
<dbReference type="AlphaFoldDB" id="A0A084GQQ3"/>
<keyword evidence="2" id="KW-1185">Reference proteome</keyword>
<dbReference type="InterPro" id="IPR019700">
    <property type="entry name" value="Sigma-G_inhibitor_Gin"/>
</dbReference>
<sequence>MNSEDVKKPAGETCIICDTEKAKGIHLYTSFVCTDCETDMIQTETEDPKYAYYVDKLRRVKTPPLYS</sequence>
<dbReference type="EMBL" id="JNVC02000009">
    <property type="protein sequence ID" value="KEZ49665.1"/>
    <property type="molecule type" value="Genomic_DNA"/>
</dbReference>
<dbReference type="STRING" id="246786.GS18_0214635"/>
<dbReference type="RefSeq" id="WP_029286013.1">
    <property type="nucleotide sequence ID" value="NZ_CANLZQ010000015.1"/>
</dbReference>
<name>A0A084GQQ3_METID</name>
<evidence type="ECO:0000313" key="2">
    <source>
        <dbReference type="Proteomes" id="UP000028549"/>
    </source>
</evidence>
<organism evidence="1 2">
    <name type="scientific">Metabacillus indicus</name>
    <name type="common">Bacillus indicus</name>
    <dbReference type="NCBI Taxonomy" id="246786"/>
    <lineage>
        <taxon>Bacteria</taxon>
        <taxon>Bacillati</taxon>
        <taxon>Bacillota</taxon>
        <taxon>Bacilli</taxon>
        <taxon>Bacillales</taxon>
        <taxon>Bacillaceae</taxon>
        <taxon>Metabacillus</taxon>
    </lineage>
</organism>
<dbReference type="Pfam" id="PF10764">
    <property type="entry name" value="Gin"/>
    <property type="match status" value="1"/>
</dbReference>
<gene>
    <name evidence="1" type="ORF">GS18_0214635</name>
</gene>
<dbReference type="Proteomes" id="UP000028549">
    <property type="component" value="Unassembled WGS sequence"/>
</dbReference>
<evidence type="ECO:0000313" key="1">
    <source>
        <dbReference type="EMBL" id="KEZ49665.1"/>
    </source>
</evidence>